<feature type="coiled-coil region" evidence="2">
    <location>
        <begin position="11"/>
        <end position="45"/>
    </location>
</feature>
<evidence type="ECO:0000313" key="3">
    <source>
        <dbReference type="EMBL" id="XCM38633.1"/>
    </source>
</evidence>
<evidence type="ECO:0000256" key="1">
    <source>
        <dbReference type="ARBA" id="ARBA00023186"/>
    </source>
</evidence>
<name>A0AAU8JJG5_9CYAN</name>
<protein>
    <submittedName>
        <fullName evidence="3">Nucleotide exchange factor GrpE</fullName>
    </submittedName>
</protein>
<dbReference type="GO" id="GO:0000774">
    <property type="term" value="F:adenyl-nucleotide exchange factor activity"/>
    <property type="evidence" value="ECO:0007669"/>
    <property type="project" value="InterPro"/>
</dbReference>
<dbReference type="Gene3D" id="2.30.22.10">
    <property type="entry name" value="Head domain of nucleotide exchange factor GrpE"/>
    <property type="match status" value="1"/>
</dbReference>
<organism evidence="3">
    <name type="scientific">Planktothricoides raciborskii GIHE-MW2</name>
    <dbReference type="NCBI Taxonomy" id="2792601"/>
    <lineage>
        <taxon>Bacteria</taxon>
        <taxon>Bacillati</taxon>
        <taxon>Cyanobacteriota</taxon>
        <taxon>Cyanophyceae</taxon>
        <taxon>Oscillatoriophycideae</taxon>
        <taxon>Oscillatoriales</taxon>
        <taxon>Oscillatoriaceae</taxon>
        <taxon>Planktothricoides</taxon>
    </lineage>
</organism>
<dbReference type="RefSeq" id="WP_054466017.1">
    <property type="nucleotide sequence ID" value="NZ_CP159837.1"/>
</dbReference>
<dbReference type="AlphaFoldDB" id="A0AAU8JJG5"/>
<gene>
    <name evidence="3" type="primary">grpE</name>
    <name evidence="3" type="ORF">ABWT76_001493</name>
</gene>
<reference evidence="3" key="1">
    <citation type="submission" date="2024-07" db="EMBL/GenBank/DDBJ databases">
        <authorList>
            <person name="Kim Y.J."/>
            <person name="Jeong J.Y."/>
        </authorList>
    </citation>
    <scope>NUCLEOTIDE SEQUENCE</scope>
    <source>
        <strain evidence="3">GIHE-MW2</strain>
    </source>
</reference>
<dbReference type="InterPro" id="IPR009012">
    <property type="entry name" value="GrpE_head"/>
</dbReference>
<dbReference type="SUPFAM" id="SSF51064">
    <property type="entry name" value="Head domain of nucleotide exchange factor GrpE"/>
    <property type="match status" value="1"/>
</dbReference>
<dbReference type="GO" id="GO:0042803">
    <property type="term" value="F:protein homodimerization activity"/>
    <property type="evidence" value="ECO:0007669"/>
    <property type="project" value="InterPro"/>
</dbReference>
<accession>A0AAU8JJG5</accession>
<dbReference type="GO" id="GO:0006457">
    <property type="term" value="P:protein folding"/>
    <property type="evidence" value="ECO:0007669"/>
    <property type="project" value="InterPro"/>
</dbReference>
<sequence>MTNLTFNAELRDQLVNELGNLQKERVGLQQELREQKSQSIAAKEELFLEIFDVFDAVEFLLDYMDQHSELSPQFIQRLPKSLSIVQKKLLGVLQRRQVELLELEGTKPDFDFCRVVEREVRSDVEDQTITKIVRRGFRHGDKILRPIEVITSKKES</sequence>
<evidence type="ECO:0000256" key="2">
    <source>
        <dbReference type="SAM" id="Coils"/>
    </source>
</evidence>
<dbReference type="EMBL" id="CP159837">
    <property type="protein sequence ID" value="XCM38633.1"/>
    <property type="molecule type" value="Genomic_DNA"/>
</dbReference>
<dbReference type="Pfam" id="PF01025">
    <property type="entry name" value="GrpE"/>
    <property type="match status" value="1"/>
</dbReference>
<keyword evidence="2" id="KW-0175">Coiled coil</keyword>
<dbReference type="InterPro" id="IPR000740">
    <property type="entry name" value="GrpE"/>
</dbReference>
<keyword evidence="1" id="KW-0143">Chaperone</keyword>
<proteinExistence type="predicted"/>
<dbReference type="GO" id="GO:0051087">
    <property type="term" value="F:protein-folding chaperone binding"/>
    <property type="evidence" value="ECO:0007669"/>
    <property type="project" value="InterPro"/>
</dbReference>